<accession>A0ABR6RCN0</accession>
<organism evidence="4 5">
    <name type="scientific">Comamonas odontotermitis</name>
    <dbReference type="NCBI Taxonomy" id="379895"/>
    <lineage>
        <taxon>Bacteria</taxon>
        <taxon>Pseudomonadati</taxon>
        <taxon>Pseudomonadota</taxon>
        <taxon>Betaproteobacteria</taxon>
        <taxon>Burkholderiales</taxon>
        <taxon>Comamonadaceae</taxon>
        <taxon>Comamonas</taxon>
    </lineage>
</organism>
<dbReference type="Gene3D" id="2.20.200.10">
    <property type="entry name" value="Outer membrane efflux proteins (OEP)"/>
    <property type="match status" value="1"/>
</dbReference>
<name>A0ABR6RCN0_9BURK</name>
<evidence type="ECO:0000256" key="1">
    <source>
        <dbReference type="ARBA" id="ARBA00007613"/>
    </source>
</evidence>
<comment type="subcellular location">
    <subcellularLocation>
        <location evidence="2">Cell membrane</location>
        <topology evidence="2">Lipid-anchor</topology>
    </subcellularLocation>
</comment>
<keyword evidence="2" id="KW-1134">Transmembrane beta strand</keyword>
<dbReference type="Gene3D" id="1.20.1600.10">
    <property type="entry name" value="Outer membrane efflux proteins (OEP)"/>
    <property type="match status" value="1"/>
</dbReference>
<keyword evidence="2 4" id="KW-0449">Lipoprotein</keyword>
<feature type="coiled-coil region" evidence="3">
    <location>
        <begin position="199"/>
        <end position="226"/>
    </location>
</feature>
<reference evidence="4 5" key="1">
    <citation type="submission" date="2020-08" db="EMBL/GenBank/DDBJ databases">
        <title>Functional genomics of gut bacteria from endangered species of beetles.</title>
        <authorList>
            <person name="Carlos-Shanley C."/>
        </authorList>
    </citation>
    <scope>NUCLEOTIDE SEQUENCE [LARGE SCALE GENOMIC DNA]</scope>
    <source>
        <strain evidence="4 5">S00124</strain>
    </source>
</reference>
<proteinExistence type="inferred from homology"/>
<comment type="similarity">
    <text evidence="1 2">Belongs to the outer membrane factor (OMF) (TC 1.B.17) family.</text>
</comment>
<evidence type="ECO:0000256" key="2">
    <source>
        <dbReference type="RuleBase" id="RU362097"/>
    </source>
</evidence>
<dbReference type="InterPro" id="IPR010131">
    <property type="entry name" value="MdtP/NodT-like"/>
</dbReference>
<dbReference type="NCBIfam" id="TIGR01845">
    <property type="entry name" value="outer_NodT"/>
    <property type="match status" value="1"/>
</dbReference>
<dbReference type="PANTHER" id="PTHR30203">
    <property type="entry name" value="OUTER MEMBRANE CATION EFFLUX PROTEIN"/>
    <property type="match status" value="1"/>
</dbReference>
<keyword evidence="2" id="KW-0472">Membrane</keyword>
<dbReference type="RefSeq" id="WP_184705865.1">
    <property type="nucleotide sequence ID" value="NZ_JACHKZ010000004.1"/>
</dbReference>
<dbReference type="SUPFAM" id="SSF56954">
    <property type="entry name" value="Outer membrane efflux proteins (OEP)"/>
    <property type="match status" value="1"/>
</dbReference>
<dbReference type="Pfam" id="PF02321">
    <property type="entry name" value="OEP"/>
    <property type="match status" value="2"/>
</dbReference>
<gene>
    <name evidence="4" type="ORF">HNP33_000969</name>
</gene>
<evidence type="ECO:0000256" key="3">
    <source>
        <dbReference type="SAM" id="Coils"/>
    </source>
</evidence>
<dbReference type="PANTHER" id="PTHR30203:SF33">
    <property type="entry name" value="BLR4455 PROTEIN"/>
    <property type="match status" value="1"/>
</dbReference>
<dbReference type="EMBL" id="JACHKZ010000004">
    <property type="protein sequence ID" value="MBB6576919.1"/>
    <property type="molecule type" value="Genomic_DNA"/>
</dbReference>
<protein>
    <submittedName>
        <fullName evidence="4">NodT family efflux transporter outer membrane factor (OMF) lipoprotein</fullName>
    </submittedName>
</protein>
<keyword evidence="2" id="KW-0564">Palmitate</keyword>
<evidence type="ECO:0000313" key="5">
    <source>
        <dbReference type="Proteomes" id="UP000562492"/>
    </source>
</evidence>
<sequence>MKPQLEQPSPRANALGANALGANALRTLALALCCAGVLSACSVAPVYEVPSTPAPASFKEAGALWQSAQPNDAMDRGEWWALFGDAQLNQLAAQVQVNNQNIAAAAAAVAQAQAAVRVQQAGLLPTVSGSLGQTRQGGSQASGSGSASLGINAAWDADVWGRLKESVSAAQSSAQASEADLAAARLSAVGSLVQNYFRLREADAELQILQQSIEGYQRSLQITQNRYDSGIEARTAVLQAQTTLTNTQASAESLRQSRQTYEHAIAVLTGQAPAQFDLPVAPWRVTVPQVPGVVPSTLLERRPDIASAERAVAAANAQIGIAQSAYYPSLSLSGSLGRTGSNLGDLFSASGLLWSLGASISQSIFNAGATAAQVDSARAGHAAKTASYRQTVLGAFQAVEDVLSNIAALNAQQPLLQQSLDSAEKVEQQMLNRYKEGQVQYTDVVTAQATALNARRSLIQLQLNQQLAAAQLIQELGGGWHAPWMQAPDAAALQPKP</sequence>
<comment type="caution">
    <text evidence="4">The sequence shown here is derived from an EMBL/GenBank/DDBJ whole genome shotgun (WGS) entry which is preliminary data.</text>
</comment>
<keyword evidence="5" id="KW-1185">Reference proteome</keyword>
<keyword evidence="2" id="KW-0812">Transmembrane</keyword>
<evidence type="ECO:0000313" key="4">
    <source>
        <dbReference type="EMBL" id="MBB6576919.1"/>
    </source>
</evidence>
<dbReference type="InterPro" id="IPR003423">
    <property type="entry name" value="OMP_efflux"/>
</dbReference>
<dbReference type="Proteomes" id="UP000562492">
    <property type="component" value="Unassembled WGS sequence"/>
</dbReference>
<keyword evidence="3" id="KW-0175">Coiled coil</keyword>